<dbReference type="AlphaFoldDB" id="A0A1Y1RQB4"/>
<name>A0A1Y1RQB4_9MICC</name>
<feature type="transmembrane region" description="Helical" evidence="1">
    <location>
        <begin position="17"/>
        <end position="36"/>
    </location>
</feature>
<reference evidence="2 3" key="1">
    <citation type="submission" date="2016-05" db="EMBL/GenBank/DDBJ databases">
        <title>Draft genome sequence of a porcine commensal Rothia nasimurium.</title>
        <authorList>
            <person name="Gaiser R.A."/>
            <person name="Van Baarlen P."/>
            <person name="Wells J.M."/>
        </authorList>
    </citation>
    <scope>NUCLEOTIDE SEQUENCE [LARGE SCALE GENOMIC DNA]</scope>
    <source>
        <strain evidence="2 3">PT-32</strain>
    </source>
</reference>
<gene>
    <name evidence="2" type="ORF">A7979_00230</name>
</gene>
<dbReference type="RefSeq" id="WP_083091035.1">
    <property type="nucleotide sequence ID" value="NZ_LXWF01000011.1"/>
</dbReference>
<keyword evidence="1" id="KW-0472">Membrane</keyword>
<evidence type="ECO:0000313" key="2">
    <source>
        <dbReference type="EMBL" id="ORC21987.1"/>
    </source>
</evidence>
<evidence type="ECO:0000313" key="3">
    <source>
        <dbReference type="Proteomes" id="UP000192359"/>
    </source>
</evidence>
<keyword evidence="3" id="KW-1185">Reference proteome</keyword>
<keyword evidence="1" id="KW-0812">Transmembrane</keyword>
<dbReference type="Pfam" id="PF11255">
    <property type="entry name" value="DUF3054"/>
    <property type="match status" value="1"/>
</dbReference>
<feature type="transmembrane region" description="Helical" evidence="1">
    <location>
        <begin position="71"/>
        <end position="91"/>
    </location>
</feature>
<dbReference type="Proteomes" id="UP000192359">
    <property type="component" value="Unassembled WGS sequence"/>
</dbReference>
<dbReference type="InterPro" id="IPR021414">
    <property type="entry name" value="DUF3054"/>
</dbReference>
<evidence type="ECO:0008006" key="4">
    <source>
        <dbReference type="Google" id="ProtNLM"/>
    </source>
</evidence>
<protein>
    <recommendedName>
        <fullName evidence="4">DUF3054 domain-containing protein</fullName>
    </recommendedName>
</protein>
<keyword evidence="1" id="KW-1133">Transmembrane helix</keyword>
<comment type="caution">
    <text evidence="2">The sequence shown here is derived from an EMBL/GenBank/DDBJ whole genome shotgun (WGS) entry which is preliminary data.</text>
</comment>
<dbReference type="EMBL" id="LXWF01000011">
    <property type="protein sequence ID" value="ORC21987.1"/>
    <property type="molecule type" value="Genomic_DNA"/>
</dbReference>
<accession>A0A1Y1RQB4</accession>
<organism evidence="2 3">
    <name type="scientific">Rothia nasimurium</name>
    <dbReference type="NCBI Taxonomy" id="85336"/>
    <lineage>
        <taxon>Bacteria</taxon>
        <taxon>Bacillati</taxon>
        <taxon>Actinomycetota</taxon>
        <taxon>Actinomycetes</taxon>
        <taxon>Micrococcales</taxon>
        <taxon>Micrococcaceae</taxon>
        <taxon>Rothia</taxon>
    </lineage>
</organism>
<evidence type="ECO:0000256" key="1">
    <source>
        <dbReference type="SAM" id="Phobius"/>
    </source>
</evidence>
<feature type="transmembrane region" description="Helical" evidence="1">
    <location>
        <begin position="97"/>
        <end position="124"/>
    </location>
</feature>
<feature type="transmembrane region" description="Helical" evidence="1">
    <location>
        <begin position="42"/>
        <end position="64"/>
    </location>
</feature>
<sequence length="127" mass="13704">MTTSTKRFVSLPQPIRMLLDVGLVLVFIAIGLRSHHEPLGQILPTATPFLLALAAAHLGVWAVGSRRALPLLLEGFMVWVTTLVLGIGLRLSMGDTAATAFIVVSALTLLVLLCGWRIVALLVARRR</sequence>
<proteinExistence type="predicted"/>